<organism evidence="3 4">
    <name type="scientific">Argiope bruennichi</name>
    <name type="common">Wasp spider</name>
    <name type="synonym">Aranea bruennichi</name>
    <dbReference type="NCBI Taxonomy" id="94029"/>
    <lineage>
        <taxon>Eukaryota</taxon>
        <taxon>Metazoa</taxon>
        <taxon>Ecdysozoa</taxon>
        <taxon>Arthropoda</taxon>
        <taxon>Chelicerata</taxon>
        <taxon>Arachnida</taxon>
        <taxon>Araneae</taxon>
        <taxon>Araneomorphae</taxon>
        <taxon>Entelegynae</taxon>
        <taxon>Araneoidea</taxon>
        <taxon>Araneidae</taxon>
        <taxon>Argiope</taxon>
    </lineage>
</organism>
<dbReference type="EMBL" id="JABXBU010000002">
    <property type="protein sequence ID" value="KAF8794323.1"/>
    <property type="molecule type" value="Genomic_DNA"/>
</dbReference>
<reference evidence="3" key="2">
    <citation type="submission" date="2020-06" db="EMBL/GenBank/DDBJ databases">
        <authorList>
            <person name="Sheffer M."/>
        </authorList>
    </citation>
    <scope>NUCLEOTIDE SEQUENCE</scope>
</reference>
<gene>
    <name evidence="3" type="ORF">HNY73_002314</name>
</gene>
<keyword evidence="4" id="KW-1185">Reference proteome</keyword>
<reference evidence="3" key="1">
    <citation type="journal article" date="2020" name="bioRxiv">
        <title>Chromosome-level reference genome of the European wasp spider Argiope bruennichi: a resource for studies on range expansion and evolutionary adaptation.</title>
        <authorList>
            <person name="Sheffer M.M."/>
            <person name="Hoppe A."/>
            <person name="Krehenwinkel H."/>
            <person name="Uhl G."/>
            <person name="Kuss A.W."/>
            <person name="Jensen L."/>
            <person name="Jensen C."/>
            <person name="Gillespie R.G."/>
            <person name="Hoff K.J."/>
            <person name="Prost S."/>
        </authorList>
    </citation>
    <scope>NUCLEOTIDE SEQUENCE</scope>
</reference>
<keyword evidence="2" id="KW-0812">Transmembrane</keyword>
<protein>
    <submittedName>
        <fullName evidence="3">Uncharacterized protein</fullName>
    </submittedName>
</protein>
<proteinExistence type="predicted"/>
<accession>A0A8T0FZL7</accession>
<keyword evidence="2" id="KW-1133">Transmembrane helix</keyword>
<feature type="transmembrane region" description="Helical" evidence="2">
    <location>
        <begin position="6"/>
        <end position="28"/>
    </location>
</feature>
<feature type="transmembrane region" description="Helical" evidence="2">
    <location>
        <begin position="35"/>
        <end position="57"/>
    </location>
</feature>
<keyword evidence="2" id="KW-0472">Membrane</keyword>
<sequence>MFVLSLVMVIFSVFCVIASVLLLIGLCVDSRMLMVPWLVLVLVTTLVDLLISMYLLIEASYSLVCVYSQYQEYCAGRGNPQVGGNRQLPEVEYHDERGGMVNAPRVANDSAATHSSTVSVVQSSSAPAVHSDSGTNSAEEGSAQYRNAEDNNLSEIKENVQDDMDAYNALTNPQCIITFSINSADGQIYDFKP</sequence>
<feature type="region of interest" description="Disordered" evidence="1">
    <location>
        <begin position="123"/>
        <end position="146"/>
    </location>
</feature>
<dbReference type="AlphaFoldDB" id="A0A8T0FZL7"/>
<comment type="caution">
    <text evidence="3">The sequence shown here is derived from an EMBL/GenBank/DDBJ whole genome shotgun (WGS) entry which is preliminary data.</text>
</comment>
<evidence type="ECO:0000256" key="2">
    <source>
        <dbReference type="SAM" id="Phobius"/>
    </source>
</evidence>
<evidence type="ECO:0000313" key="3">
    <source>
        <dbReference type="EMBL" id="KAF8794323.1"/>
    </source>
</evidence>
<dbReference type="Proteomes" id="UP000807504">
    <property type="component" value="Unassembled WGS sequence"/>
</dbReference>
<evidence type="ECO:0000256" key="1">
    <source>
        <dbReference type="SAM" id="MobiDB-lite"/>
    </source>
</evidence>
<evidence type="ECO:0000313" key="4">
    <source>
        <dbReference type="Proteomes" id="UP000807504"/>
    </source>
</evidence>
<name>A0A8T0FZL7_ARGBR</name>